<keyword evidence="4" id="KW-0893">Thyroid hormones biosynthesis</keyword>
<dbReference type="Proteomes" id="UP000250572">
    <property type="component" value="Unassembled WGS sequence"/>
</dbReference>
<evidence type="ECO:0000256" key="1">
    <source>
        <dbReference type="ARBA" id="ARBA00022692"/>
    </source>
</evidence>
<feature type="non-terminal residue" evidence="5">
    <location>
        <position position="1"/>
    </location>
</feature>
<keyword evidence="1" id="KW-0812">Transmembrane</keyword>
<reference evidence="5 6" key="1">
    <citation type="journal article" date="2018" name="G3 (Bethesda)">
        <title>A High-Quality Reference Genome for the Invasive Mosquitofish Gambusia affinis Using a Chicago Library.</title>
        <authorList>
            <person name="Hoffberg S.L."/>
            <person name="Troendle N.J."/>
            <person name="Glenn T.C."/>
            <person name="Mahmud O."/>
            <person name="Louha S."/>
            <person name="Chalopin D."/>
            <person name="Bennetzen J.L."/>
            <person name="Mauricio R."/>
        </authorList>
    </citation>
    <scope>NUCLEOTIDE SEQUENCE [LARGE SCALE GENOMIC DNA]</scope>
    <source>
        <strain evidence="5">NE01/NJP1002.9</strain>
        <tissue evidence="5">Muscle</tissue>
    </source>
</reference>
<keyword evidence="4" id="KW-0560">Oxidoreductase</keyword>
<dbReference type="Pfam" id="PF00837">
    <property type="entry name" value="T4_deiodinase"/>
    <property type="match status" value="1"/>
</dbReference>
<feature type="non-terminal residue" evidence="5">
    <location>
        <position position="659"/>
    </location>
</feature>
<keyword evidence="2" id="KW-0472">Membrane</keyword>
<comment type="similarity">
    <text evidence="4">Belongs to the iodothyronine deiodinase family.</text>
</comment>
<sequence>SCKTQDKLILARSRKNEIQAPTCLRNPYGSHLEVSKCSKLQSPNRTFASENIPLLRLNPLCSPSFSPLCLREAGPQKTTLIFPAPGFIGGWTKEGNLWFDPVSLDASKGGEKGGDWRSAPNLTSGSFCKDKPWGSTLTTESILSREVLDIRRVLVQSLAQIRHYEGSRSEPRSSASPLNRQKEKMGSASEDLLVTLQILPGFFSNCLFLALYDSVVLVKRVVALLSRSRSAGCGEWRRMLTSEGLRSIWNSFLLDAYKQVKLGCEAPNSKVVKVPDGPRWSSTVVPYGSRIQTGGECRLLDFESSDRPLVLVEDFSDVADFLLVYIDEAHPSDGWVAPPMGPCSFSFRKHQNLEERIGAARQLIDHFSLPPQCQLVADCMDNNANVAYGVANERVCIVHQRKIAYLGGKGPFFYNLKDVRQWLEQSYGRRNIEALLFVLHDSAIALHSRVGYVVPALVHLVGAFIPVPVLIHGVQEDKDTQRCGRHYSDDHPGGAARFTNHLRGPRDSPDAWLCGECCGAIPRYHQAIIITIIAASVRQARYPRLSGLGQGLFGGLNNGEEWVIYVGWNSKRAKIKQTTAEEDHQDRVGRGRQLRLRRVNQLDMTDLILKKQGNIRSFLIQQEMTSGYPTTSAVSSAVKPDGGEIMKRQRDEGEQNIFT</sequence>
<accession>A0A315UXR1</accession>
<protein>
    <recommendedName>
        <fullName evidence="4">Iodothyronine deiodinase</fullName>
    </recommendedName>
</protein>
<keyword evidence="6" id="KW-1185">Reference proteome</keyword>
<proteinExistence type="inferred from homology"/>
<dbReference type="InterPro" id="IPR000643">
    <property type="entry name" value="Iodothyronine_deiodinase"/>
</dbReference>
<dbReference type="Gene3D" id="3.40.30.10">
    <property type="entry name" value="Glutaredoxin"/>
    <property type="match status" value="1"/>
</dbReference>
<dbReference type="AlphaFoldDB" id="A0A315UXR1"/>
<comment type="caution">
    <text evidence="5">The sequence shown here is derived from an EMBL/GenBank/DDBJ whole genome shotgun (WGS) entry which is preliminary data.</text>
</comment>
<dbReference type="EMBL" id="NHOQ01002481">
    <property type="protein sequence ID" value="PWA16360.1"/>
    <property type="molecule type" value="Genomic_DNA"/>
</dbReference>
<evidence type="ECO:0000256" key="2">
    <source>
        <dbReference type="ARBA" id="ARBA00022989"/>
    </source>
</evidence>
<dbReference type="PANTHER" id="PTHR11781">
    <property type="entry name" value="IODOTHYRONINE DEIODINASE"/>
    <property type="match status" value="1"/>
</dbReference>
<dbReference type="GO" id="GO:0042403">
    <property type="term" value="P:thyroid hormone metabolic process"/>
    <property type="evidence" value="ECO:0007669"/>
    <property type="project" value="TreeGrafter"/>
</dbReference>
<keyword evidence="2" id="KW-1133">Transmembrane helix</keyword>
<comment type="function">
    <text evidence="4">Responsible for the deiodination of T4 (3,5,3',5'-tetraiodothyronine).</text>
</comment>
<gene>
    <name evidence="5" type="ORF">CCH79_00004471</name>
</gene>
<dbReference type="GO" id="GO:0004800">
    <property type="term" value="F:thyroxine 5'-deiodinase activity"/>
    <property type="evidence" value="ECO:0007669"/>
    <property type="project" value="InterPro"/>
</dbReference>
<evidence type="ECO:0000256" key="3">
    <source>
        <dbReference type="ARBA" id="ARBA00037847"/>
    </source>
</evidence>
<dbReference type="GO" id="GO:0012505">
    <property type="term" value="C:endomembrane system"/>
    <property type="evidence" value="ECO:0007669"/>
    <property type="project" value="UniProtKB-SubCell"/>
</dbReference>
<evidence type="ECO:0000313" key="5">
    <source>
        <dbReference type="EMBL" id="PWA16360.1"/>
    </source>
</evidence>
<keyword evidence="4" id="KW-0712">Selenocysteine</keyword>
<name>A0A315UXR1_GAMAF</name>
<comment type="subcellular location">
    <subcellularLocation>
        <location evidence="3">Endomembrane system</location>
        <topology evidence="3">Single-pass membrane protein</topology>
    </subcellularLocation>
</comment>
<organism evidence="5 6">
    <name type="scientific">Gambusia affinis</name>
    <name type="common">Western mosquitofish</name>
    <name type="synonym">Heterandria affinis</name>
    <dbReference type="NCBI Taxonomy" id="33528"/>
    <lineage>
        <taxon>Eukaryota</taxon>
        <taxon>Metazoa</taxon>
        <taxon>Chordata</taxon>
        <taxon>Craniata</taxon>
        <taxon>Vertebrata</taxon>
        <taxon>Euteleostomi</taxon>
        <taxon>Actinopterygii</taxon>
        <taxon>Neopterygii</taxon>
        <taxon>Teleostei</taxon>
        <taxon>Neoteleostei</taxon>
        <taxon>Acanthomorphata</taxon>
        <taxon>Ovalentaria</taxon>
        <taxon>Atherinomorphae</taxon>
        <taxon>Cyprinodontiformes</taxon>
        <taxon>Poeciliidae</taxon>
        <taxon>Poeciliinae</taxon>
        <taxon>Gambusia</taxon>
    </lineage>
</organism>
<evidence type="ECO:0000313" key="6">
    <source>
        <dbReference type="Proteomes" id="UP000250572"/>
    </source>
</evidence>
<dbReference type="PANTHER" id="PTHR11781:SF20">
    <property type="entry name" value="TYPE II IODOTHYRONINE DEIODINASE"/>
    <property type="match status" value="1"/>
</dbReference>
<evidence type="ECO:0000256" key="4">
    <source>
        <dbReference type="RuleBase" id="RU000676"/>
    </source>
</evidence>
<dbReference type="STRING" id="33528.ENSGAFP00000016397"/>
<dbReference type="GO" id="GO:0042446">
    <property type="term" value="P:hormone biosynthetic process"/>
    <property type="evidence" value="ECO:0007669"/>
    <property type="project" value="UniProtKB-KW"/>
</dbReference>